<organism evidence="3 4">
    <name type="scientific">Paractinoplanes bogorensis</name>
    <dbReference type="NCBI Taxonomy" id="1610840"/>
    <lineage>
        <taxon>Bacteria</taxon>
        <taxon>Bacillati</taxon>
        <taxon>Actinomycetota</taxon>
        <taxon>Actinomycetes</taxon>
        <taxon>Micromonosporales</taxon>
        <taxon>Micromonosporaceae</taxon>
        <taxon>Paractinoplanes</taxon>
    </lineage>
</organism>
<dbReference type="PROSITE" id="PS51387">
    <property type="entry name" value="FAD_PCMH"/>
    <property type="match status" value="1"/>
</dbReference>
<dbReference type="InterPro" id="IPR016167">
    <property type="entry name" value="FAD-bd_PCMH_sub1"/>
</dbReference>
<evidence type="ECO:0000256" key="1">
    <source>
        <dbReference type="ARBA" id="ARBA00023002"/>
    </source>
</evidence>
<comment type="caution">
    <text evidence="3">The sequence shown here is derived from an EMBL/GenBank/DDBJ whole genome shotgun (WGS) entry which is preliminary data.</text>
</comment>
<dbReference type="Pfam" id="PF01565">
    <property type="entry name" value="FAD_binding_4"/>
    <property type="match status" value="1"/>
</dbReference>
<dbReference type="PANTHER" id="PTHR43762">
    <property type="entry name" value="L-GULONOLACTONE OXIDASE"/>
    <property type="match status" value="1"/>
</dbReference>
<dbReference type="InterPro" id="IPR016166">
    <property type="entry name" value="FAD-bd_PCMH"/>
</dbReference>
<dbReference type="Gene3D" id="3.30.70.2530">
    <property type="match status" value="1"/>
</dbReference>
<dbReference type="Gene3D" id="3.30.70.2520">
    <property type="match status" value="1"/>
</dbReference>
<dbReference type="Pfam" id="PF04030">
    <property type="entry name" value="ALO"/>
    <property type="match status" value="1"/>
</dbReference>
<dbReference type="InterPro" id="IPR016171">
    <property type="entry name" value="Vanillyl_alc_oxidase_C-sub2"/>
</dbReference>
<dbReference type="InterPro" id="IPR006094">
    <property type="entry name" value="Oxid_FAD_bind_N"/>
</dbReference>
<feature type="domain" description="FAD-binding PCMH-type" evidence="2">
    <location>
        <begin position="11"/>
        <end position="176"/>
    </location>
</feature>
<evidence type="ECO:0000313" key="3">
    <source>
        <dbReference type="EMBL" id="MBU2668371.1"/>
    </source>
</evidence>
<dbReference type="Gene3D" id="3.30.465.10">
    <property type="match status" value="1"/>
</dbReference>
<accession>A0ABS5YYH9</accession>
<evidence type="ECO:0000313" key="4">
    <source>
        <dbReference type="Proteomes" id="UP001519654"/>
    </source>
</evidence>
<reference evidence="3 4" key="1">
    <citation type="submission" date="2021-06" db="EMBL/GenBank/DDBJ databases">
        <title>Actinoplanes lichenicola sp. nov., and Actinoplanes ovalisporus sp. nov., isolated from lichen in Thailand.</title>
        <authorList>
            <person name="Saeng-In P."/>
            <person name="Kanchanasin P."/>
            <person name="Yuki M."/>
            <person name="Kudo T."/>
            <person name="Ohkuma M."/>
            <person name="Phongsopitanun W."/>
            <person name="Tanasupawat S."/>
        </authorList>
    </citation>
    <scope>NUCLEOTIDE SEQUENCE [LARGE SCALE GENOMIC DNA]</scope>
    <source>
        <strain evidence="3 4">NBRC 110975</strain>
    </source>
</reference>
<dbReference type="InterPro" id="IPR010031">
    <property type="entry name" value="FAD_lactone_oxidase-like"/>
</dbReference>
<dbReference type="RefSeq" id="WP_215792632.1">
    <property type="nucleotide sequence ID" value="NZ_JAHKKG010000011.1"/>
</dbReference>
<evidence type="ECO:0000259" key="2">
    <source>
        <dbReference type="PROSITE" id="PS51387"/>
    </source>
</evidence>
<dbReference type="SUPFAM" id="SSF56176">
    <property type="entry name" value="FAD-binding/transporter-associated domain-like"/>
    <property type="match status" value="1"/>
</dbReference>
<dbReference type="EMBL" id="JAHKKG010000011">
    <property type="protein sequence ID" value="MBU2668371.1"/>
    <property type="molecule type" value="Genomic_DNA"/>
</dbReference>
<keyword evidence="1" id="KW-0560">Oxidoreductase</keyword>
<keyword evidence="4" id="KW-1185">Reference proteome</keyword>
<dbReference type="InterPro" id="IPR016169">
    <property type="entry name" value="FAD-bd_PCMH_sub2"/>
</dbReference>
<dbReference type="InterPro" id="IPR036318">
    <property type="entry name" value="FAD-bd_PCMH-like_sf"/>
</dbReference>
<dbReference type="Proteomes" id="UP001519654">
    <property type="component" value="Unassembled WGS sequence"/>
</dbReference>
<dbReference type="PANTHER" id="PTHR43762:SF1">
    <property type="entry name" value="D-ARABINONO-1,4-LACTONE OXIDASE"/>
    <property type="match status" value="1"/>
</dbReference>
<name>A0ABS5YYH9_9ACTN</name>
<protein>
    <submittedName>
        <fullName evidence="3">FAD-binding protein</fullName>
    </submittedName>
</protein>
<proteinExistence type="predicted"/>
<gene>
    <name evidence="3" type="ORF">KOI35_33145</name>
</gene>
<dbReference type="Gene3D" id="3.30.43.10">
    <property type="entry name" value="Uridine Diphospho-n-acetylenolpyruvylglucosamine Reductase, domain 2"/>
    <property type="match status" value="1"/>
</dbReference>
<dbReference type="PIRSF" id="PIRSF000136">
    <property type="entry name" value="LGO_GLO"/>
    <property type="match status" value="1"/>
</dbReference>
<dbReference type="InterPro" id="IPR007173">
    <property type="entry name" value="ALO_C"/>
</dbReference>
<sequence>MSERVTNWAGNIVFSARSVRRPSSVPEVQEIVAAGGPIRVLGSGHSFNRMADTDGTLVSLAELPRVTEISADRKSVRVDGGIRYGELAAYLYANGLALHNTASLPHISVAGAITTATHGSGVTHGNLATAVSSIELVDGSGKLVTVARGDADFEGVVVGLGALGVITALTLDVVPAFEVRQYVYDHVPRASLDEHLFDMLADGYSVSLFTNWTSRDISHAWLKRLEPAGDEWYGGRLADGPRHPVPGMPAMNSTEQGGVPGPWHQRLPHFRMEFTPSSGEELQSEYHVARENGLAAIDAVAAIRERVAPVLQVCEVRTIKADELWLSPNYRRDSIALHFTWIADAGAVLPVVGAIEEQLAPLSPRPHWGKVFTMAPETIRAEWERFGDFQELVSRYDPAGTFRNEWLNSLV</sequence>
<dbReference type="Gene3D" id="1.10.45.10">
    <property type="entry name" value="Vanillyl-alcohol Oxidase, Chain A, domain 4"/>
    <property type="match status" value="1"/>
</dbReference>